<organism evidence="3">
    <name type="scientific">Drosophila rhopaloa</name>
    <name type="common">Fruit fly</name>
    <dbReference type="NCBI Taxonomy" id="1041015"/>
    <lineage>
        <taxon>Eukaryota</taxon>
        <taxon>Metazoa</taxon>
        <taxon>Ecdysozoa</taxon>
        <taxon>Arthropoda</taxon>
        <taxon>Hexapoda</taxon>
        <taxon>Insecta</taxon>
        <taxon>Pterygota</taxon>
        <taxon>Neoptera</taxon>
        <taxon>Endopterygota</taxon>
        <taxon>Diptera</taxon>
        <taxon>Brachycera</taxon>
        <taxon>Muscomorpha</taxon>
        <taxon>Ephydroidea</taxon>
        <taxon>Drosophilidae</taxon>
        <taxon>Drosophila</taxon>
        <taxon>Sophophora</taxon>
    </lineage>
</organism>
<dbReference type="GeneID" id="108045873"/>
<dbReference type="RefSeq" id="XP_016980814.1">
    <property type="nucleotide sequence ID" value="XM_017125325.1"/>
</dbReference>
<dbReference type="AlphaFoldDB" id="A0A6P4EVQ5"/>
<gene>
    <name evidence="3" type="primary">LOC108045873</name>
    <name evidence="1" type="synonym">108045873</name>
</gene>
<dbReference type="EnsemblMetazoa" id="XM_017125325.2">
    <property type="protein sequence ID" value="XP_016980814.1"/>
    <property type="gene ID" value="LOC108045873"/>
</dbReference>
<keyword evidence="2" id="KW-1185">Reference proteome</keyword>
<dbReference type="Proteomes" id="UP001652680">
    <property type="component" value="Unassembled WGS sequence"/>
</dbReference>
<evidence type="ECO:0000313" key="1">
    <source>
        <dbReference type="EnsemblMetazoa" id="XP_016980814.1"/>
    </source>
</evidence>
<dbReference type="OMA" id="YTDRKAV"/>
<accession>A0A6P4EVQ5</accession>
<name>A0A6P4EVQ5_DRORH</name>
<evidence type="ECO:0000313" key="3">
    <source>
        <dbReference type="RefSeq" id="XP_016980814.1"/>
    </source>
</evidence>
<evidence type="ECO:0000313" key="2">
    <source>
        <dbReference type="Proteomes" id="UP001652680"/>
    </source>
</evidence>
<protein>
    <submittedName>
        <fullName evidence="3">Uncharacterized protein LOC108045873</fullName>
    </submittedName>
</protein>
<proteinExistence type="predicted"/>
<reference evidence="1" key="3">
    <citation type="submission" date="2025-05" db="UniProtKB">
        <authorList>
            <consortium name="EnsemblMetazoa"/>
        </authorList>
    </citation>
    <scope>IDENTIFICATION</scope>
</reference>
<sequence length="236" mass="26429">MDDPSTTLLPGESEDLREARNTELKKVLKLKLVLDELRRLDLGPNQSAEIKRTLKLVSIGNYVRLGENEGSGQEQVLGLPNASSYPPLSYTDRKTVRNKLSAQLRATLQPIAELGDRMREEFPDAFNQGEDLSADQKEILRLEEEHRSGLEQLVALLGRKCSLLNDTAELKLGPQLANELKLQEAQAQLVQTKAELLRDFFVQEATSRTENSVKAHKEVEAHLDELIAAKNPTPKK</sequence>
<reference evidence="3" key="2">
    <citation type="submission" date="2025-04" db="UniProtKB">
        <authorList>
            <consortium name="RefSeq"/>
        </authorList>
    </citation>
    <scope>IDENTIFICATION</scope>
</reference>
<dbReference type="CTD" id="34610"/>
<reference evidence="2" key="1">
    <citation type="journal article" date="2021" name="Elife">
        <title>Highly contiguous assemblies of 101 drosophilid genomes.</title>
        <authorList>
            <person name="Kim B.Y."/>
            <person name="Wang J.R."/>
            <person name="Miller D.E."/>
            <person name="Barmina O."/>
            <person name="Delaney E."/>
            <person name="Thompson A."/>
            <person name="Comeault A.A."/>
            <person name="Peede D."/>
            <person name="D'Agostino E.R."/>
            <person name="Pelaez J."/>
            <person name="Aguilar J.M."/>
            <person name="Haji D."/>
            <person name="Matsunaga T."/>
            <person name="Armstrong E.E."/>
            <person name="Zych M."/>
            <person name="Ogawa Y."/>
            <person name="Stamenkovic-Radak M."/>
            <person name="Jelic M."/>
            <person name="Veselinovic M.S."/>
            <person name="Tanaskovic M."/>
            <person name="Eric P."/>
            <person name="Gao J.J."/>
            <person name="Katoh T.K."/>
            <person name="Toda M.J."/>
            <person name="Watabe H."/>
            <person name="Watada M."/>
            <person name="Davis J.S."/>
            <person name="Moyle L.C."/>
            <person name="Manoli G."/>
            <person name="Bertolini E."/>
            <person name="Kostal V."/>
            <person name="Hawley R.S."/>
            <person name="Takahashi A."/>
            <person name="Jones C.D."/>
            <person name="Price D.K."/>
            <person name="Whiteman N."/>
            <person name="Kopp A."/>
            <person name="Matute D.R."/>
            <person name="Petrov D.A."/>
        </authorList>
    </citation>
    <scope>NUCLEOTIDE SEQUENCE [LARGE SCALE GENOMIC DNA]</scope>
</reference>
<dbReference type="OrthoDB" id="7757854at2759"/>